<name>A0A8J3SHQ8_9ACTN</name>
<protein>
    <recommendedName>
        <fullName evidence="5">Clp amino terminal domain-containing protein, pathogenicity island component</fullName>
    </recommendedName>
</protein>
<sequence length="187" mass="18804">MNRTKRIAVVAGIGTAVAGGLVMPIAAWAAEPTPTPSSSSTTGSGTSSDTTRGGRHGDRGQMAAKLAEALGLDEAKVTAALEEVRGTGRPSGTDKEAGREQLAEALAAKLGVSADKITAALDTLRRQRSAEAEAALSERLKAAVTAGTLTQAEADAVLKAHRAGLLGGHHGGRRGPADTTEDSGQTS</sequence>
<keyword evidence="2" id="KW-0732">Signal</keyword>
<dbReference type="EMBL" id="BOOJ01000029">
    <property type="protein sequence ID" value="GIH92680.1"/>
    <property type="molecule type" value="Genomic_DNA"/>
</dbReference>
<evidence type="ECO:0008006" key="5">
    <source>
        <dbReference type="Google" id="ProtNLM"/>
    </source>
</evidence>
<gene>
    <name evidence="3" type="ORF">Psi01_33100</name>
</gene>
<feature type="region of interest" description="Disordered" evidence="1">
    <location>
        <begin position="30"/>
        <end position="62"/>
    </location>
</feature>
<dbReference type="RefSeq" id="WP_204064890.1">
    <property type="nucleotide sequence ID" value="NZ_BOOJ01000029.1"/>
</dbReference>
<feature type="signal peptide" evidence="2">
    <location>
        <begin position="1"/>
        <end position="29"/>
    </location>
</feature>
<proteinExistence type="predicted"/>
<feature type="region of interest" description="Disordered" evidence="1">
    <location>
        <begin position="165"/>
        <end position="187"/>
    </location>
</feature>
<accession>A0A8J3SHQ8</accession>
<feature type="chain" id="PRO_5035324724" description="Clp amino terminal domain-containing protein, pathogenicity island component" evidence="2">
    <location>
        <begin position="30"/>
        <end position="187"/>
    </location>
</feature>
<comment type="caution">
    <text evidence="3">The sequence shown here is derived from an EMBL/GenBank/DDBJ whole genome shotgun (WGS) entry which is preliminary data.</text>
</comment>
<organism evidence="3 4">
    <name type="scientific">Planobispora siamensis</name>
    <dbReference type="NCBI Taxonomy" id="936338"/>
    <lineage>
        <taxon>Bacteria</taxon>
        <taxon>Bacillati</taxon>
        <taxon>Actinomycetota</taxon>
        <taxon>Actinomycetes</taxon>
        <taxon>Streptosporangiales</taxon>
        <taxon>Streptosporangiaceae</taxon>
        <taxon>Planobispora</taxon>
    </lineage>
</organism>
<dbReference type="Proteomes" id="UP000619788">
    <property type="component" value="Unassembled WGS sequence"/>
</dbReference>
<keyword evidence="4" id="KW-1185">Reference proteome</keyword>
<feature type="compositionally biased region" description="Low complexity" evidence="1">
    <location>
        <begin position="36"/>
        <end position="51"/>
    </location>
</feature>
<evidence type="ECO:0000313" key="3">
    <source>
        <dbReference type="EMBL" id="GIH92680.1"/>
    </source>
</evidence>
<evidence type="ECO:0000256" key="1">
    <source>
        <dbReference type="SAM" id="MobiDB-lite"/>
    </source>
</evidence>
<reference evidence="3 4" key="1">
    <citation type="submission" date="2021-01" db="EMBL/GenBank/DDBJ databases">
        <title>Whole genome shotgun sequence of Planobispora siamensis NBRC 107568.</title>
        <authorList>
            <person name="Komaki H."/>
            <person name="Tamura T."/>
        </authorList>
    </citation>
    <scope>NUCLEOTIDE SEQUENCE [LARGE SCALE GENOMIC DNA]</scope>
    <source>
        <strain evidence="3 4">NBRC 107568</strain>
    </source>
</reference>
<evidence type="ECO:0000256" key="2">
    <source>
        <dbReference type="SAM" id="SignalP"/>
    </source>
</evidence>
<dbReference type="AlphaFoldDB" id="A0A8J3SHQ8"/>
<evidence type="ECO:0000313" key="4">
    <source>
        <dbReference type="Proteomes" id="UP000619788"/>
    </source>
</evidence>